<evidence type="ECO:0000313" key="3">
    <source>
        <dbReference type="Proteomes" id="UP000019149"/>
    </source>
</evidence>
<evidence type="ECO:0000313" key="2">
    <source>
        <dbReference type="EMBL" id="EUB56826.1"/>
    </source>
</evidence>
<feature type="region of interest" description="Disordered" evidence="1">
    <location>
        <begin position="1"/>
        <end position="21"/>
    </location>
</feature>
<dbReference type="KEGG" id="egl:EGR_08295"/>
<gene>
    <name evidence="2" type="ORF">EGR_08295</name>
</gene>
<accession>W6U8Q8</accession>
<proteinExistence type="predicted"/>
<keyword evidence="3" id="KW-1185">Reference proteome</keyword>
<dbReference type="EMBL" id="APAU02000102">
    <property type="protein sequence ID" value="EUB56826.1"/>
    <property type="molecule type" value="Genomic_DNA"/>
</dbReference>
<dbReference type="Proteomes" id="UP000019149">
    <property type="component" value="Unassembled WGS sequence"/>
</dbReference>
<evidence type="ECO:0000256" key="1">
    <source>
        <dbReference type="SAM" id="MobiDB-lite"/>
    </source>
</evidence>
<dbReference type="AlphaFoldDB" id="W6U8Q8"/>
<sequence>MSSKMVEGKKGTREEENSQISEQVKHYHIKFCLIETTLPKSHQRRILDSQKSMPQPCTKHVIEMMHCDIF</sequence>
<organism evidence="2 3">
    <name type="scientific">Echinococcus granulosus</name>
    <name type="common">Hydatid tapeworm</name>
    <dbReference type="NCBI Taxonomy" id="6210"/>
    <lineage>
        <taxon>Eukaryota</taxon>
        <taxon>Metazoa</taxon>
        <taxon>Spiralia</taxon>
        <taxon>Lophotrochozoa</taxon>
        <taxon>Platyhelminthes</taxon>
        <taxon>Cestoda</taxon>
        <taxon>Eucestoda</taxon>
        <taxon>Cyclophyllidea</taxon>
        <taxon>Taeniidae</taxon>
        <taxon>Echinococcus</taxon>
        <taxon>Echinococcus granulosus group</taxon>
    </lineage>
</organism>
<reference evidence="2 3" key="1">
    <citation type="journal article" date="2013" name="Nat. Genet.">
        <title>The genome of the hydatid tapeworm Echinococcus granulosus.</title>
        <authorList>
            <person name="Zheng H."/>
            <person name="Zhang W."/>
            <person name="Zhang L."/>
            <person name="Zhang Z."/>
            <person name="Li J."/>
            <person name="Lu G."/>
            <person name="Zhu Y."/>
            <person name="Wang Y."/>
            <person name="Huang Y."/>
            <person name="Liu J."/>
            <person name="Kang H."/>
            <person name="Chen J."/>
            <person name="Wang L."/>
            <person name="Chen A."/>
            <person name="Yu S."/>
            <person name="Gao Z."/>
            <person name="Jin L."/>
            <person name="Gu W."/>
            <person name="Wang Z."/>
            <person name="Zhao L."/>
            <person name="Shi B."/>
            <person name="Wen H."/>
            <person name="Lin R."/>
            <person name="Jones M.K."/>
            <person name="Brejova B."/>
            <person name="Vinar T."/>
            <person name="Zhao G."/>
            <person name="McManus D.P."/>
            <person name="Chen Z."/>
            <person name="Zhou Y."/>
            <person name="Wang S."/>
        </authorList>
    </citation>
    <scope>NUCLEOTIDE SEQUENCE [LARGE SCALE GENOMIC DNA]</scope>
</reference>
<dbReference type="GeneID" id="36344010"/>
<dbReference type="RefSeq" id="XP_024348022.1">
    <property type="nucleotide sequence ID" value="XM_024497544.1"/>
</dbReference>
<feature type="compositionally biased region" description="Basic and acidic residues" evidence="1">
    <location>
        <begin position="1"/>
        <end position="16"/>
    </location>
</feature>
<protein>
    <submittedName>
        <fullName evidence="2">Uncharacterized protein</fullName>
    </submittedName>
</protein>
<dbReference type="CTD" id="36344010"/>
<comment type="caution">
    <text evidence="2">The sequence shown here is derived from an EMBL/GenBank/DDBJ whole genome shotgun (WGS) entry which is preliminary data.</text>
</comment>
<name>W6U8Q8_ECHGR</name>